<dbReference type="GO" id="GO:0030121">
    <property type="term" value="C:AP-1 adaptor complex"/>
    <property type="evidence" value="ECO:0007669"/>
    <property type="project" value="EnsemblFungi"/>
</dbReference>
<evidence type="ECO:0000313" key="12">
    <source>
        <dbReference type="Proteomes" id="UP000005627"/>
    </source>
</evidence>
<feature type="domain" description="Clathrin adaptor alpha/beta/gamma-adaptin appendage Ig-like subdomain" evidence="10">
    <location>
        <begin position="711"/>
        <end position="821"/>
    </location>
</feature>
<reference evidence="11 12" key="1">
    <citation type="journal article" date="2011" name="Proc. Natl. Acad. Sci. U.S.A.">
        <title>Evolutionary erosion of yeast sex chromosomes by mating-type switching accidents.</title>
        <authorList>
            <person name="Gordon J.L."/>
            <person name="Armisen D."/>
            <person name="Proux-Wera E."/>
            <person name="Oheigeartaigh S.S."/>
            <person name="Byrne K.P."/>
            <person name="Wolfe K.H."/>
        </authorList>
    </citation>
    <scope>NUCLEOTIDE SEQUENCE [LARGE SCALE GENOMIC DNA]</scope>
    <source>
        <strain evidence="12">ATCC 10662 / CBS 1146 / NBRC 0425 / NCYC 2629 / NRRL Y-866</strain>
    </source>
</reference>
<accession>G8ZRP5</accession>
<keyword evidence="5 8" id="KW-0333">Golgi apparatus</keyword>
<dbReference type="PIRSF" id="PIRSF037094">
    <property type="entry name" value="AP1_complex_gamma"/>
    <property type="match status" value="1"/>
</dbReference>
<comment type="subcellular location">
    <subcellularLocation>
        <location evidence="1">Cytoplasmic vesicle membrane</location>
    </subcellularLocation>
    <subcellularLocation>
        <location evidence="2">Golgi apparatus</location>
    </subcellularLocation>
</comment>
<dbReference type="Pfam" id="PF02883">
    <property type="entry name" value="Alpha_adaptinC2"/>
    <property type="match status" value="1"/>
</dbReference>
<dbReference type="GeneID" id="11500522"/>
<dbReference type="PANTHER" id="PTHR22780">
    <property type="entry name" value="ADAPTIN, ALPHA/GAMMA/EPSILON"/>
    <property type="match status" value="1"/>
</dbReference>
<keyword evidence="6 8" id="KW-0472">Membrane</keyword>
<organism evidence="11 12">
    <name type="scientific">Torulaspora delbrueckii</name>
    <name type="common">Yeast</name>
    <name type="synonym">Candida colliculosa</name>
    <dbReference type="NCBI Taxonomy" id="4950"/>
    <lineage>
        <taxon>Eukaryota</taxon>
        <taxon>Fungi</taxon>
        <taxon>Dikarya</taxon>
        <taxon>Ascomycota</taxon>
        <taxon>Saccharomycotina</taxon>
        <taxon>Saccharomycetes</taxon>
        <taxon>Saccharomycetales</taxon>
        <taxon>Saccharomycetaceae</taxon>
        <taxon>Torulaspora</taxon>
    </lineage>
</organism>
<dbReference type="HOGENOM" id="CLU_003824_0_1_1"/>
<dbReference type="EMBL" id="HE616744">
    <property type="protein sequence ID" value="CCE91187.1"/>
    <property type="molecule type" value="Genomic_DNA"/>
</dbReference>
<dbReference type="RefSeq" id="XP_003680398.1">
    <property type="nucleotide sequence ID" value="XM_003680350.1"/>
</dbReference>
<dbReference type="SUPFAM" id="SSF49348">
    <property type="entry name" value="Clathrin adaptor appendage domain"/>
    <property type="match status" value="1"/>
</dbReference>
<dbReference type="GO" id="GO:0042147">
    <property type="term" value="P:retrograde transport, endosome to Golgi"/>
    <property type="evidence" value="ECO:0007669"/>
    <property type="project" value="EnsemblFungi"/>
</dbReference>
<evidence type="ECO:0000313" key="11">
    <source>
        <dbReference type="EMBL" id="CCE91187.1"/>
    </source>
</evidence>
<dbReference type="InterPro" id="IPR002553">
    <property type="entry name" value="Clathrin/coatomer_adapt-like_N"/>
</dbReference>
<evidence type="ECO:0000256" key="9">
    <source>
        <dbReference type="SAM" id="MobiDB-lite"/>
    </source>
</evidence>
<evidence type="ECO:0000256" key="2">
    <source>
        <dbReference type="ARBA" id="ARBA00004555"/>
    </source>
</evidence>
<dbReference type="KEGG" id="tdl:TDEL_0C02980"/>
<dbReference type="GO" id="GO:0099638">
    <property type="term" value="P:endosome to plasma membrane protein transport"/>
    <property type="evidence" value="ECO:0007669"/>
    <property type="project" value="EnsemblFungi"/>
</dbReference>
<dbReference type="GO" id="GO:0005768">
    <property type="term" value="C:endosome"/>
    <property type="evidence" value="ECO:0007669"/>
    <property type="project" value="EnsemblFungi"/>
</dbReference>
<dbReference type="Gene3D" id="2.60.40.1230">
    <property type="match status" value="1"/>
</dbReference>
<name>G8ZRP5_TORDE</name>
<dbReference type="InterPro" id="IPR050840">
    <property type="entry name" value="Adaptor_Complx_Large_Subunit"/>
</dbReference>
<dbReference type="InterPro" id="IPR013041">
    <property type="entry name" value="Clathrin_app_Ig-like_sf"/>
</dbReference>
<dbReference type="FunCoup" id="G8ZRP5">
    <property type="interactions" value="703"/>
</dbReference>
<keyword evidence="3 8" id="KW-0813">Transport</keyword>
<gene>
    <name evidence="11" type="primary">TDEL0C02980</name>
    <name evidence="11" type="ORF">TDEL_0C02980</name>
</gene>
<evidence type="ECO:0000256" key="5">
    <source>
        <dbReference type="ARBA" id="ARBA00023034"/>
    </source>
</evidence>
<comment type="similarity">
    <text evidence="8">Belongs to the adaptor complexes large subunit family.</text>
</comment>
<dbReference type="SUPFAM" id="SSF48371">
    <property type="entry name" value="ARM repeat"/>
    <property type="match status" value="1"/>
</dbReference>
<dbReference type="InterPro" id="IPR017107">
    <property type="entry name" value="AP1_complex_gsu"/>
</dbReference>
<dbReference type="InterPro" id="IPR008152">
    <property type="entry name" value="Clathrin_a/b/g-adaptin_app_Ig"/>
</dbReference>
<dbReference type="GO" id="GO:0006896">
    <property type="term" value="P:Golgi to vacuole transport"/>
    <property type="evidence" value="ECO:0007669"/>
    <property type="project" value="EnsemblFungi"/>
</dbReference>
<evidence type="ECO:0000256" key="3">
    <source>
        <dbReference type="ARBA" id="ARBA00022448"/>
    </source>
</evidence>
<dbReference type="GO" id="GO:0030276">
    <property type="term" value="F:clathrin binding"/>
    <property type="evidence" value="ECO:0007669"/>
    <property type="project" value="EnsemblFungi"/>
</dbReference>
<feature type="compositionally biased region" description="Polar residues" evidence="9">
    <location>
        <begin position="666"/>
        <end position="683"/>
    </location>
</feature>
<evidence type="ECO:0000256" key="4">
    <source>
        <dbReference type="ARBA" id="ARBA00022927"/>
    </source>
</evidence>
<dbReference type="InterPro" id="IPR011989">
    <property type="entry name" value="ARM-like"/>
</dbReference>
<dbReference type="Proteomes" id="UP000005627">
    <property type="component" value="Chromosome 3"/>
</dbReference>
<evidence type="ECO:0000259" key="10">
    <source>
        <dbReference type="SMART" id="SM00809"/>
    </source>
</evidence>
<dbReference type="STRING" id="1076872.G8ZRP5"/>
<evidence type="ECO:0000256" key="6">
    <source>
        <dbReference type="ARBA" id="ARBA00023136"/>
    </source>
</evidence>
<evidence type="ECO:0000256" key="1">
    <source>
        <dbReference type="ARBA" id="ARBA00004156"/>
    </source>
</evidence>
<dbReference type="SMART" id="SM00809">
    <property type="entry name" value="Alpha_adaptinC2"/>
    <property type="match status" value="1"/>
</dbReference>
<sequence length="824" mass="91900">MAGSSLRSFIKDVRSAKTVAEERAIITKASAKIRTKLRDDHLPQEKRRNNIQKLLYLYVLGEKTHFGQVECINLIASDDFADKRLGYLAATLLLDGTQDLLTLLTNLLNNDLSHPNRYVVSLALTTLGFLSSSELARDLYPDVENILNRSKDPFLVKKALQCVAKLILKDATLLEVFQPLYLVSLLQNRSICTHGVLLSITKVLQSILSSYPQYQNSIKQEDSTADVSGIVTELVPMMPELLTILQNLNTKNFEPEFDIQGTSDPFLQCELLCTLRMFFQVCTSISVSRIDQYVNKFGDLLTQIATNTDGSKNCGQAILYETVRTIFSLNMEQPLRVLGINILGKFLSGKDNNSKYVGLNTLLHVVPQEPAAVQRHRKFISRCLRDPDTSIRKRALELSFAILDEANIKELVEELIEFLKKASEDDKSLIVYTVENLVTAFNVNQSVDQNWKLETLVTVLKLVGPFITAEPVSDILISINNATDSRHRNEVVRDMLKISLDKSRQDEVTEDNVGWRIATIWCIGEYGGAVLQGGQDKVVSESSLSEYLVQQQKLCDKSENKILHYILTATLKLSTHINDPGCIEALRQIVVSHTKDADLMIQTKSVQYEVIFRQPSSVKKVICEAMPKFEKKVEPEVPKNLVTLSRTKSAQQEPPDVLDLLGDDAGTSSGPAKSADSQPQSSPADLLADIFGTDGNGIIDATSNKINAPQTLQIPPESVKVHESASVDCFVRLVSCSMGIAQLELYLKSKESIQNFQTFCAVPKTQKLTLSQIHPSNSLEAGQVARQNLKITGSGKLKLRIKLDFMRHGTNDNQQFDHKFDQTL</sequence>
<keyword evidence="7 8" id="KW-0968">Cytoplasmic vesicle</keyword>
<dbReference type="InParanoid" id="G8ZRP5"/>
<feature type="region of interest" description="Disordered" evidence="9">
    <location>
        <begin position="644"/>
        <end position="683"/>
    </location>
</feature>
<dbReference type="eggNOG" id="KOG1062">
    <property type="taxonomic scope" value="Eukaryota"/>
</dbReference>
<keyword evidence="12" id="KW-1185">Reference proteome</keyword>
<protein>
    <recommendedName>
        <fullName evidence="8">AP-1 complex subunit gamma</fullName>
    </recommendedName>
</protein>
<dbReference type="OrthoDB" id="28053at2759"/>
<evidence type="ECO:0000256" key="8">
    <source>
        <dbReference type="PIRNR" id="PIRNR037094"/>
    </source>
</evidence>
<proteinExistence type="inferred from homology"/>
<dbReference type="Gene3D" id="1.25.10.10">
    <property type="entry name" value="Leucine-rich Repeat Variant"/>
    <property type="match status" value="1"/>
</dbReference>
<dbReference type="AlphaFoldDB" id="G8ZRP5"/>
<keyword evidence="4 8" id="KW-0653">Protein transport</keyword>
<dbReference type="Pfam" id="PF01602">
    <property type="entry name" value="Adaptin_N"/>
    <property type="match status" value="1"/>
</dbReference>
<evidence type="ECO:0000256" key="7">
    <source>
        <dbReference type="ARBA" id="ARBA00023329"/>
    </source>
</evidence>
<dbReference type="InterPro" id="IPR016024">
    <property type="entry name" value="ARM-type_fold"/>
</dbReference>
<dbReference type="GO" id="GO:0005829">
    <property type="term" value="C:cytosol"/>
    <property type="evidence" value="ECO:0007669"/>
    <property type="project" value="GOC"/>
</dbReference>
<dbReference type="GO" id="GO:0048203">
    <property type="term" value="P:vesicle targeting, trans-Golgi to endosome"/>
    <property type="evidence" value="ECO:0007669"/>
    <property type="project" value="EnsemblFungi"/>
</dbReference>